<gene>
    <name evidence="1" type="ORF">ERS852569_03513</name>
</gene>
<organism evidence="1 2">
    <name type="scientific">Blautia obeum</name>
    <dbReference type="NCBI Taxonomy" id="40520"/>
    <lineage>
        <taxon>Bacteria</taxon>
        <taxon>Bacillati</taxon>
        <taxon>Bacillota</taxon>
        <taxon>Clostridia</taxon>
        <taxon>Lachnospirales</taxon>
        <taxon>Lachnospiraceae</taxon>
        <taxon>Blautia</taxon>
    </lineage>
</organism>
<dbReference type="Proteomes" id="UP000095762">
    <property type="component" value="Unassembled WGS sequence"/>
</dbReference>
<dbReference type="EMBL" id="CZBP01000039">
    <property type="protein sequence ID" value="CUQ38133.1"/>
    <property type="molecule type" value="Genomic_DNA"/>
</dbReference>
<sequence>MQTKRKNGDLNKVLNEISAYLSDISNIGNITHYYWKTGIYAEKLLKLCYGKEAIVFPVDIKKITDKLGIWIEDVDINDFSNEHIKRPNHKIAQLSVQESFFSNEREAVIYTDKYVPAASKRYAIANEIAQYIFHKEDKKIYKNYFVMPMCPTKSDALVAEIFSIFLLIPMRNFLQELYDYVKYRIKEQSIPISTEEWIKYLSEKTGVSEYYVANGYQYLRGASYWIYQAWELKNTPEKLAEINMTEENQQEICKWISEKDFSKLKDLIFQNE</sequence>
<dbReference type="RefSeq" id="WP_055060554.1">
    <property type="nucleotide sequence ID" value="NZ_CZBP01000039.1"/>
</dbReference>
<dbReference type="AlphaFoldDB" id="A0A174VTP0"/>
<reference evidence="1 2" key="1">
    <citation type="submission" date="2015-09" db="EMBL/GenBank/DDBJ databases">
        <authorList>
            <consortium name="Pathogen Informatics"/>
        </authorList>
    </citation>
    <scope>NUCLEOTIDE SEQUENCE [LARGE SCALE GENOMIC DNA]</scope>
    <source>
        <strain evidence="1 2">2789STDY5834957</strain>
    </source>
</reference>
<accession>A0A174VTP0</accession>
<name>A0A174VTP0_9FIRM</name>
<evidence type="ECO:0000313" key="1">
    <source>
        <dbReference type="EMBL" id="CUQ38133.1"/>
    </source>
</evidence>
<protein>
    <submittedName>
        <fullName evidence="1">Uncharacterized protein</fullName>
    </submittedName>
</protein>
<proteinExistence type="predicted"/>
<evidence type="ECO:0000313" key="2">
    <source>
        <dbReference type="Proteomes" id="UP000095762"/>
    </source>
</evidence>